<evidence type="ECO:0000256" key="8">
    <source>
        <dbReference type="ARBA" id="ARBA00048428"/>
    </source>
</evidence>
<comment type="catalytic activity">
    <reaction evidence="7">
        <text>arsenic triglutathione + 2 [thioredoxin]-dithiol + 2 S-adenosyl-L-methionine + H2O = dimethylarsinous acid + 2 [thioredoxin]-disulfide + 3 glutathione + 2 S-adenosyl-L-homocysteine + 2 H(+)</text>
        <dbReference type="Rhea" id="RHEA:69464"/>
        <dbReference type="Rhea" id="RHEA-COMP:10698"/>
        <dbReference type="Rhea" id="RHEA-COMP:10700"/>
        <dbReference type="ChEBI" id="CHEBI:15377"/>
        <dbReference type="ChEBI" id="CHEBI:15378"/>
        <dbReference type="ChEBI" id="CHEBI:23808"/>
        <dbReference type="ChEBI" id="CHEBI:29950"/>
        <dbReference type="ChEBI" id="CHEBI:50058"/>
        <dbReference type="ChEBI" id="CHEBI:57856"/>
        <dbReference type="ChEBI" id="CHEBI:57925"/>
        <dbReference type="ChEBI" id="CHEBI:59789"/>
        <dbReference type="ChEBI" id="CHEBI:183640"/>
        <dbReference type="EC" id="2.1.1.137"/>
    </reaction>
</comment>
<proteinExistence type="inferred from homology"/>
<dbReference type="GO" id="GO:0030791">
    <property type="term" value="F:arsenite methyltransferase activity"/>
    <property type="evidence" value="ECO:0007669"/>
    <property type="project" value="UniProtKB-EC"/>
</dbReference>
<evidence type="ECO:0000256" key="5">
    <source>
        <dbReference type="ARBA" id="ARBA00034545"/>
    </source>
</evidence>
<sequence>MESTEALKSLVHYAYSQTVRTLPEASSTELDHFNRISSAFGYTGRALELIQGASMGLGCGNPVATANIRPGEVVVDLGWGRLFQKAVIVSKQVDTLSLPPDTVDYIVSNCALNLVPGDEKPTTLREAYRVLKPGDRLAISHIVEGKLMPKDIKADTTSYVGSVAGAISVTLYHQFLTEAGFRDVPILDSSADLSVYRQLTTESSKSNCSTCCSGEHARGGINPDLEYDINEFVGSSVVYALKPQSG</sequence>
<evidence type="ECO:0000256" key="3">
    <source>
        <dbReference type="ARBA" id="ARBA00034487"/>
    </source>
</evidence>
<dbReference type="EMBL" id="CAOJ01012935">
    <property type="protein sequence ID" value="CCO34340.1"/>
    <property type="molecule type" value="Genomic_DNA"/>
</dbReference>
<dbReference type="Gene3D" id="3.40.50.150">
    <property type="entry name" value="Vaccinia Virus protein VP39"/>
    <property type="match status" value="1"/>
</dbReference>
<dbReference type="PANTHER" id="PTHR43675">
    <property type="entry name" value="ARSENITE METHYLTRANSFERASE"/>
    <property type="match status" value="1"/>
</dbReference>
<dbReference type="SUPFAM" id="SSF53335">
    <property type="entry name" value="S-adenosyl-L-methionine-dependent methyltransferases"/>
    <property type="match status" value="1"/>
</dbReference>
<comment type="caution">
    <text evidence="10">The sequence shown here is derived from an EMBL/GenBank/DDBJ whole genome shotgun (WGS) entry which is preliminary data.</text>
</comment>
<comment type="catalytic activity">
    <reaction evidence="8">
        <text>arsenic triglutathione + 3 [thioredoxin]-dithiol + 3 S-adenosyl-L-methionine = trimethylarsine + 3 [thioredoxin]-disulfide + 3 glutathione + 3 S-adenosyl-L-homocysteine + 3 H(+)</text>
        <dbReference type="Rhea" id="RHEA:69432"/>
        <dbReference type="Rhea" id="RHEA-COMP:10698"/>
        <dbReference type="Rhea" id="RHEA-COMP:10700"/>
        <dbReference type="ChEBI" id="CHEBI:15378"/>
        <dbReference type="ChEBI" id="CHEBI:27130"/>
        <dbReference type="ChEBI" id="CHEBI:29950"/>
        <dbReference type="ChEBI" id="CHEBI:50058"/>
        <dbReference type="ChEBI" id="CHEBI:57856"/>
        <dbReference type="ChEBI" id="CHEBI:57925"/>
        <dbReference type="ChEBI" id="CHEBI:59789"/>
        <dbReference type="ChEBI" id="CHEBI:183640"/>
        <dbReference type="EC" id="2.1.1.137"/>
    </reaction>
</comment>
<dbReference type="InterPro" id="IPR026669">
    <property type="entry name" value="Arsenite_MeTrfase-like"/>
</dbReference>
<evidence type="ECO:0000313" key="10">
    <source>
        <dbReference type="EMBL" id="CCO34340.1"/>
    </source>
</evidence>
<dbReference type="InterPro" id="IPR025714">
    <property type="entry name" value="Methyltranfer_dom"/>
</dbReference>
<evidence type="ECO:0000256" key="2">
    <source>
        <dbReference type="ARBA" id="ARBA00022691"/>
    </source>
</evidence>
<evidence type="ECO:0000256" key="1">
    <source>
        <dbReference type="ARBA" id="ARBA00022679"/>
    </source>
</evidence>
<organism evidence="10 11">
    <name type="scientific">Thanatephorus cucumeris (strain AG1-IB / isolate 7/3/14)</name>
    <name type="common">Lettuce bottom rot fungus</name>
    <name type="synonym">Rhizoctonia solani</name>
    <dbReference type="NCBI Taxonomy" id="1108050"/>
    <lineage>
        <taxon>Eukaryota</taxon>
        <taxon>Fungi</taxon>
        <taxon>Dikarya</taxon>
        <taxon>Basidiomycota</taxon>
        <taxon>Agaricomycotina</taxon>
        <taxon>Agaricomycetes</taxon>
        <taxon>Cantharellales</taxon>
        <taxon>Ceratobasidiaceae</taxon>
        <taxon>Rhizoctonia</taxon>
        <taxon>Rhizoctonia solani AG-1</taxon>
    </lineage>
</organism>
<evidence type="ECO:0000256" key="4">
    <source>
        <dbReference type="ARBA" id="ARBA00034521"/>
    </source>
</evidence>
<evidence type="ECO:0000259" key="9">
    <source>
        <dbReference type="Pfam" id="PF13847"/>
    </source>
</evidence>
<comment type="catalytic activity">
    <reaction evidence="6">
        <text>arsenic triglutathione + [thioredoxin]-dithiol + S-adenosyl-L-methionine + 2 H2O = methylarsonous acid + [thioredoxin]-disulfide + 3 glutathione + S-adenosyl-L-homocysteine + H(+)</text>
        <dbReference type="Rhea" id="RHEA:69460"/>
        <dbReference type="Rhea" id="RHEA-COMP:10698"/>
        <dbReference type="Rhea" id="RHEA-COMP:10700"/>
        <dbReference type="ChEBI" id="CHEBI:15377"/>
        <dbReference type="ChEBI" id="CHEBI:15378"/>
        <dbReference type="ChEBI" id="CHEBI:17826"/>
        <dbReference type="ChEBI" id="CHEBI:29950"/>
        <dbReference type="ChEBI" id="CHEBI:50058"/>
        <dbReference type="ChEBI" id="CHEBI:57856"/>
        <dbReference type="ChEBI" id="CHEBI:57925"/>
        <dbReference type="ChEBI" id="CHEBI:59789"/>
        <dbReference type="ChEBI" id="CHEBI:183640"/>
        <dbReference type="EC" id="2.1.1.137"/>
    </reaction>
</comment>
<feature type="domain" description="Methyltransferase" evidence="9">
    <location>
        <begin position="94"/>
        <end position="180"/>
    </location>
</feature>
<dbReference type="Proteomes" id="UP000012065">
    <property type="component" value="Unassembled WGS sequence"/>
</dbReference>
<keyword evidence="1" id="KW-0808">Transferase</keyword>
<protein>
    <recommendedName>
        <fullName evidence="5">Arsenite methyltransferase</fullName>
        <ecNumber evidence="4">2.1.1.137</ecNumber>
    </recommendedName>
</protein>
<dbReference type="PANTHER" id="PTHR43675:SF8">
    <property type="entry name" value="ARSENITE METHYLTRANSFERASE"/>
    <property type="match status" value="1"/>
</dbReference>
<evidence type="ECO:0000256" key="7">
    <source>
        <dbReference type="ARBA" id="ARBA00047943"/>
    </source>
</evidence>
<accession>M5C5G7</accession>
<dbReference type="InterPro" id="IPR029063">
    <property type="entry name" value="SAM-dependent_MTases_sf"/>
</dbReference>
<dbReference type="Pfam" id="PF13847">
    <property type="entry name" value="Methyltransf_31"/>
    <property type="match status" value="1"/>
</dbReference>
<evidence type="ECO:0000313" key="11">
    <source>
        <dbReference type="Proteomes" id="UP000012065"/>
    </source>
</evidence>
<dbReference type="AlphaFoldDB" id="M5C5G7"/>
<comment type="similarity">
    <text evidence="3">Belongs to the methyltransferase superfamily. Arsenite methyltransferase family.</text>
</comment>
<evidence type="ECO:0000256" key="6">
    <source>
        <dbReference type="ARBA" id="ARBA00047941"/>
    </source>
</evidence>
<dbReference type="EC" id="2.1.1.137" evidence="4"/>
<dbReference type="HOGENOM" id="CLU_052868_3_1_1"/>
<name>M5C5G7_THACB</name>
<reference evidence="10 11" key="1">
    <citation type="journal article" date="2013" name="J. Biotechnol.">
        <title>Establishment and interpretation of the genome sequence of the phytopathogenic fungus Rhizoctonia solani AG1-IB isolate 7/3/14.</title>
        <authorList>
            <person name="Wibberg D.W."/>
            <person name="Jelonek L.J."/>
            <person name="Rupp O.R."/>
            <person name="Hennig M.H."/>
            <person name="Eikmeyer F.E."/>
            <person name="Goesmann A.G."/>
            <person name="Hartmann A.H."/>
            <person name="Borriss R.B."/>
            <person name="Grosch R.G."/>
            <person name="Puehler A.P."/>
            <person name="Schlueter A.S."/>
        </authorList>
    </citation>
    <scope>NUCLEOTIDE SEQUENCE [LARGE SCALE GENOMIC DNA]</scope>
    <source>
        <strain evidence="11">AG1-IB / isolate 7/3/14</strain>
    </source>
</reference>
<gene>
    <name evidence="10" type="ORF">BN14_08437</name>
</gene>
<keyword evidence="2" id="KW-0949">S-adenosyl-L-methionine</keyword>